<proteinExistence type="predicted"/>
<dbReference type="InterPro" id="IPR017853">
    <property type="entry name" value="GH"/>
</dbReference>
<dbReference type="SUPFAM" id="SSF51445">
    <property type="entry name" value="(Trans)glycosidases"/>
    <property type="match status" value="1"/>
</dbReference>
<dbReference type="Gene3D" id="3.20.20.80">
    <property type="entry name" value="Glycosidases"/>
    <property type="match status" value="1"/>
</dbReference>
<accession>A0A1F5YR33</accession>
<name>A0A1F5YR33_9BACT</name>
<gene>
    <name evidence="1" type="ORF">A2Z33_02120</name>
</gene>
<comment type="caution">
    <text evidence="1">The sequence shown here is derived from an EMBL/GenBank/DDBJ whole genome shotgun (WGS) entry which is preliminary data.</text>
</comment>
<reference evidence="1 2" key="1">
    <citation type="journal article" date="2016" name="Nat. Commun.">
        <title>Thousands of microbial genomes shed light on interconnected biogeochemical processes in an aquifer system.</title>
        <authorList>
            <person name="Anantharaman K."/>
            <person name="Brown C.T."/>
            <person name="Hug L.A."/>
            <person name="Sharon I."/>
            <person name="Castelle C.J."/>
            <person name="Probst A.J."/>
            <person name="Thomas B.C."/>
            <person name="Singh A."/>
            <person name="Wilkins M.J."/>
            <person name="Karaoz U."/>
            <person name="Brodie E.L."/>
            <person name="Williams K.H."/>
            <person name="Hubbard S.S."/>
            <person name="Banfield J.F."/>
        </authorList>
    </citation>
    <scope>NUCLEOTIDE SEQUENCE [LARGE SCALE GENOMIC DNA]</scope>
</reference>
<organism evidence="1 2">
    <name type="scientific">Candidatus Gottesmanbacteria bacterium RBG_16_52_11</name>
    <dbReference type="NCBI Taxonomy" id="1798374"/>
    <lineage>
        <taxon>Bacteria</taxon>
        <taxon>Candidatus Gottesmaniibacteriota</taxon>
    </lineage>
</organism>
<protein>
    <recommendedName>
        <fullName evidence="3">Glycoside hydrolase family 42 N-terminal domain-containing protein</fullName>
    </recommendedName>
</protein>
<dbReference type="EMBL" id="MFJD01000007">
    <property type="protein sequence ID" value="OGG02565.1"/>
    <property type="molecule type" value="Genomic_DNA"/>
</dbReference>
<dbReference type="STRING" id="1798374.A2Z33_02120"/>
<evidence type="ECO:0008006" key="3">
    <source>
        <dbReference type="Google" id="ProtNLM"/>
    </source>
</evidence>
<sequence>MVNSEAARVEMRIEQEPVGPSGVFVTHHANDTDSVTPARLGEIFSEIRGAGITGHRFDIRWQRVQPEMYGEADTTYLDKSAAVARLGQDAGLDTTVVLSTPPKWGKDLIRINPGEFLRQYEKYCTTVRDALTGQGVTPATVQVFNELNNPFFTPAYLMPVLPFCVMTARRVFGSDTKISGTLFVGNLAAPMENRLFTNYRRFLSKYDSAMGMLDHIGIDYYPGLYDYTGKLPEIVREGAQTFIGKTGELDRALTAVRSFTSGSDVTVGIDEVGFPTVAGRIVPGRKGKLHEVRKYLPARDEFGMRYAYNRFIRAFQPLMAKHRLNRVGFYQLFDEPGDAAGLGFGLYTRDGREKVPSLGTSDQTDWLGKLVRRVGKPV</sequence>
<evidence type="ECO:0000313" key="2">
    <source>
        <dbReference type="Proteomes" id="UP000178448"/>
    </source>
</evidence>
<dbReference type="Proteomes" id="UP000178448">
    <property type="component" value="Unassembled WGS sequence"/>
</dbReference>
<evidence type="ECO:0000313" key="1">
    <source>
        <dbReference type="EMBL" id="OGG02565.1"/>
    </source>
</evidence>
<dbReference type="AlphaFoldDB" id="A0A1F5YR33"/>